<protein>
    <submittedName>
        <fullName evidence="2">Uncharacterized protein</fullName>
    </submittedName>
</protein>
<name>A0ABN2N7J9_9MICO</name>
<accession>A0ABN2N7J9</accession>
<feature type="region of interest" description="Disordered" evidence="1">
    <location>
        <begin position="41"/>
        <end position="77"/>
    </location>
</feature>
<comment type="caution">
    <text evidence="2">The sequence shown here is derived from an EMBL/GenBank/DDBJ whole genome shotgun (WGS) entry which is preliminary data.</text>
</comment>
<evidence type="ECO:0000313" key="2">
    <source>
        <dbReference type="EMBL" id="GAA1853240.1"/>
    </source>
</evidence>
<proteinExistence type="predicted"/>
<evidence type="ECO:0000313" key="3">
    <source>
        <dbReference type="Proteomes" id="UP001501094"/>
    </source>
</evidence>
<evidence type="ECO:0000256" key="1">
    <source>
        <dbReference type="SAM" id="MobiDB-lite"/>
    </source>
</evidence>
<keyword evidence="3" id="KW-1185">Reference proteome</keyword>
<reference evidence="2 3" key="1">
    <citation type="journal article" date="2019" name="Int. J. Syst. Evol. Microbiol.">
        <title>The Global Catalogue of Microorganisms (GCM) 10K type strain sequencing project: providing services to taxonomists for standard genome sequencing and annotation.</title>
        <authorList>
            <consortium name="The Broad Institute Genomics Platform"/>
            <consortium name="The Broad Institute Genome Sequencing Center for Infectious Disease"/>
            <person name="Wu L."/>
            <person name="Ma J."/>
        </authorList>
    </citation>
    <scope>NUCLEOTIDE SEQUENCE [LARGE SCALE GENOMIC DNA]</scope>
    <source>
        <strain evidence="2 3">JCM 14326</strain>
    </source>
</reference>
<dbReference type="EMBL" id="BAAANL010000001">
    <property type="protein sequence ID" value="GAA1853240.1"/>
    <property type="molecule type" value="Genomic_DNA"/>
</dbReference>
<dbReference type="Proteomes" id="UP001501094">
    <property type="component" value="Unassembled WGS sequence"/>
</dbReference>
<organism evidence="2 3">
    <name type="scientific">Myceligenerans crystallogenes</name>
    <dbReference type="NCBI Taxonomy" id="316335"/>
    <lineage>
        <taxon>Bacteria</taxon>
        <taxon>Bacillati</taxon>
        <taxon>Actinomycetota</taxon>
        <taxon>Actinomycetes</taxon>
        <taxon>Micrococcales</taxon>
        <taxon>Promicromonosporaceae</taxon>
        <taxon>Myceligenerans</taxon>
    </lineage>
</organism>
<feature type="compositionally biased region" description="Basic and acidic residues" evidence="1">
    <location>
        <begin position="66"/>
        <end position="77"/>
    </location>
</feature>
<gene>
    <name evidence="2" type="ORF">GCM10009751_07350</name>
</gene>
<sequence length="77" mass="8220">MPDVGGELEDGRGPQPAVEVVVQEDLGQRLHDVGPEMCHATNLPTARRRGRPAADRRAPAAAVRCDAGRVEPRGDRG</sequence>